<dbReference type="PRINTS" id="PR00325">
    <property type="entry name" value="GERMIN"/>
</dbReference>
<dbReference type="InterPro" id="IPR001929">
    <property type="entry name" value="Germin"/>
</dbReference>
<dbReference type="eggNOG" id="ENOG502QQ4A">
    <property type="taxonomic scope" value="Eukaryota"/>
</dbReference>
<organism evidence="10 11">
    <name type="scientific">Amborella trichopoda</name>
    <dbReference type="NCBI Taxonomy" id="13333"/>
    <lineage>
        <taxon>Eukaryota</taxon>
        <taxon>Viridiplantae</taxon>
        <taxon>Streptophyta</taxon>
        <taxon>Embryophyta</taxon>
        <taxon>Tracheophyta</taxon>
        <taxon>Spermatophyta</taxon>
        <taxon>Magnoliopsida</taxon>
        <taxon>Amborellales</taxon>
        <taxon>Amborellaceae</taxon>
        <taxon>Amborella</taxon>
    </lineage>
</organism>
<evidence type="ECO:0000256" key="6">
    <source>
        <dbReference type="ARBA" id="ARBA00023211"/>
    </source>
</evidence>
<dbReference type="EMBL" id="KI392557">
    <property type="protein sequence ID" value="ERN14357.1"/>
    <property type="molecule type" value="Genomic_DNA"/>
</dbReference>
<dbReference type="Gramene" id="ERN14357">
    <property type="protein sequence ID" value="ERN14357"/>
    <property type="gene ID" value="AMTR_s00033p00218030"/>
</dbReference>
<dbReference type="InterPro" id="IPR011051">
    <property type="entry name" value="RmlC_Cupin_sf"/>
</dbReference>
<keyword evidence="4 7" id="KW-0964">Secreted</keyword>
<dbReference type="InterPro" id="IPR006045">
    <property type="entry name" value="Cupin_1"/>
</dbReference>
<accession>U5CYY1</accession>
<dbReference type="SUPFAM" id="SSF51182">
    <property type="entry name" value="RmlC-like cupins"/>
    <property type="match status" value="1"/>
</dbReference>
<dbReference type="PANTHER" id="PTHR31238">
    <property type="entry name" value="GERMIN-LIKE PROTEIN SUBFAMILY 3 MEMBER 3"/>
    <property type="match status" value="1"/>
</dbReference>
<evidence type="ECO:0000256" key="1">
    <source>
        <dbReference type="ARBA" id="ARBA00004271"/>
    </source>
</evidence>
<sequence length="126" mass="13913">MTSFSRVLQHDQPTRLKGDPGEPGLHTLGILLARPPGNPHNRLITKTLQKGKLFVFPKGLIQFQQNVGYKNAVAIGALSNQNPEVITIANAVFGLNLVISNVLAKAFQVDRKVVNQLQSQFWMDNN</sequence>
<dbReference type="HOGENOM" id="CLU_1984559_0_0_1"/>
<protein>
    <recommendedName>
        <fullName evidence="7">Germin-like protein</fullName>
    </recommendedName>
</protein>
<dbReference type="Pfam" id="PF00190">
    <property type="entry name" value="Cupin_1"/>
    <property type="match status" value="1"/>
</dbReference>
<gene>
    <name evidence="10" type="ORF">AMTR_s00033p00218030</name>
</gene>
<comment type="subcellular location">
    <subcellularLocation>
        <location evidence="1 7">Secreted</location>
        <location evidence="1 7">Extracellular space</location>
        <location evidence="1 7">Apoplast</location>
    </subcellularLocation>
</comment>
<proteinExistence type="inferred from homology"/>
<evidence type="ECO:0000313" key="10">
    <source>
        <dbReference type="EMBL" id="ERN14357.1"/>
    </source>
</evidence>
<comment type="similarity">
    <text evidence="2 7">Belongs to the germin family.</text>
</comment>
<evidence type="ECO:0000256" key="8">
    <source>
        <dbReference type="SAM" id="MobiDB-lite"/>
    </source>
</evidence>
<keyword evidence="6 7" id="KW-0464">Manganese</keyword>
<dbReference type="GO" id="GO:0048046">
    <property type="term" value="C:apoplast"/>
    <property type="evidence" value="ECO:0007669"/>
    <property type="project" value="UniProtKB-SubCell"/>
</dbReference>
<feature type="region of interest" description="Disordered" evidence="8">
    <location>
        <begin position="1"/>
        <end position="21"/>
    </location>
</feature>
<keyword evidence="5 7" id="KW-0479">Metal-binding</keyword>
<evidence type="ECO:0000259" key="9">
    <source>
        <dbReference type="Pfam" id="PF00190"/>
    </source>
</evidence>
<dbReference type="AlphaFoldDB" id="U5CYY1"/>
<reference evidence="11" key="1">
    <citation type="journal article" date="2013" name="Science">
        <title>The Amborella genome and the evolution of flowering plants.</title>
        <authorList>
            <consortium name="Amborella Genome Project"/>
        </authorList>
    </citation>
    <scope>NUCLEOTIDE SEQUENCE [LARGE SCALE GENOMIC DNA]</scope>
</reference>
<dbReference type="Gene3D" id="2.60.120.10">
    <property type="entry name" value="Jelly Rolls"/>
    <property type="match status" value="1"/>
</dbReference>
<keyword evidence="11" id="KW-1185">Reference proteome</keyword>
<evidence type="ECO:0000313" key="11">
    <source>
        <dbReference type="Proteomes" id="UP000017836"/>
    </source>
</evidence>
<evidence type="ECO:0000256" key="2">
    <source>
        <dbReference type="ARBA" id="ARBA00007456"/>
    </source>
</evidence>
<evidence type="ECO:0000256" key="4">
    <source>
        <dbReference type="ARBA" id="ARBA00022525"/>
    </source>
</evidence>
<dbReference type="GO" id="GO:0030145">
    <property type="term" value="F:manganese ion binding"/>
    <property type="evidence" value="ECO:0007669"/>
    <property type="project" value="UniProtKB-UniRule"/>
</dbReference>
<evidence type="ECO:0000256" key="7">
    <source>
        <dbReference type="RuleBase" id="RU366015"/>
    </source>
</evidence>
<keyword evidence="3 7" id="KW-0052">Apoplast</keyword>
<dbReference type="Proteomes" id="UP000017836">
    <property type="component" value="Unassembled WGS sequence"/>
</dbReference>
<dbReference type="OMA" id="MMVCIDI"/>
<feature type="compositionally biased region" description="Basic and acidic residues" evidence="8">
    <location>
        <begin position="8"/>
        <end position="20"/>
    </location>
</feature>
<name>U5CYY1_AMBTC</name>
<dbReference type="InterPro" id="IPR014710">
    <property type="entry name" value="RmlC-like_jellyroll"/>
</dbReference>
<evidence type="ECO:0000256" key="5">
    <source>
        <dbReference type="ARBA" id="ARBA00022723"/>
    </source>
</evidence>
<evidence type="ECO:0000256" key="3">
    <source>
        <dbReference type="ARBA" id="ARBA00022523"/>
    </source>
</evidence>
<feature type="domain" description="Cupin type-1" evidence="9">
    <location>
        <begin position="39"/>
        <end position="114"/>
    </location>
</feature>